<keyword evidence="3" id="KW-1185">Reference proteome</keyword>
<sequence>MKRSLSAFIYSQWKTVPPVATADLTGQTVIVVGANVGLGFESAKHFAKMNPARLILACRSEEKGKAAVEKIREETGYTPELELLDLAKFSSVVAFADRFLKNKDARLDILMANAAVATDQHKETSDGWEESLQVNDLSTSLLSLLLAPRMVETGEKFKTKPRLVVVCSEVHYWTTLKDEVFESESAFRTISSKEYGKMDARYLDTKLLNVFFTRSLADLLAETPVIANCVNPGYCYSSLRRTMQGFRQVVDWAMERALARTSEEGGRQLTYAAVGSPQDPDKLRGQYISLHCVEEPSDYVLGSEGKKRQDILWNDLIAVLSGVDPRVREIVENFSH</sequence>
<dbReference type="Gene3D" id="3.40.50.720">
    <property type="entry name" value="NAD(P)-binding Rossmann-like Domain"/>
    <property type="match status" value="1"/>
</dbReference>
<organism evidence="2 3">
    <name type="scientific">Candolleomyces aberdarensis</name>
    <dbReference type="NCBI Taxonomy" id="2316362"/>
    <lineage>
        <taxon>Eukaryota</taxon>
        <taxon>Fungi</taxon>
        <taxon>Dikarya</taxon>
        <taxon>Basidiomycota</taxon>
        <taxon>Agaricomycotina</taxon>
        <taxon>Agaricomycetes</taxon>
        <taxon>Agaricomycetidae</taxon>
        <taxon>Agaricales</taxon>
        <taxon>Agaricineae</taxon>
        <taxon>Psathyrellaceae</taxon>
        <taxon>Candolleomyces</taxon>
    </lineage>
</organism>
<dbReference type="STRING" id="2316362.A0A4Q2E041"/>
<evidence type="ECO:0008006" key="4">
    <source>
        <dbReference type="Google" id="ProtNLM"/>
    </source>
</evidence>
<dbReference type="PANTHER" id="PTHR43157:SF31">
    <property type="entry name" value="PHOSPHATIDYLINOSITOL-GLYCAN BIOSYNTHESIS CLASS F PROTEIN"/>
    <property type="match status" value="1"/>
</dbReference>
<dbReference type="Pfam" id="PF00106">
    <property type="entry name" value="adh_short"/>
    <property type="match status" value="1"/>
</dbReference>
<dbReference type="InterPro" id="IPR002347">
    <property type="entry name" value="SDR_fam"/>
</dbReference>
<dbReference type="InterPro" id="IPR036291">
    <property type="entry name" value="NAD(P)-bd_dom_sf"/>
</dbReference>
<evidence type="ECO:0000256" key="1">
    <source>
        <dbReference type="ARBA" id="ARBA00023002"/>
    </source>
</evidence>
<dbReference type="SUPFAM" id="SSF51735">
    <property type="entry name" value="NAD(P)-binding Rossmann-fold domains"/>
    <property type="match status" value="1"/>
</dbReference>
<evidence type="ECO:0000313" key="3">
    <source>
        <dbReference type="Proteomes" id="UP000290288"/>
    </source>
</evidence>
<comment type="caution">
    <text evidence="2">The sequence shown here is derived from an EMBL/GenBank/DDBJ whole genome shotgun (WGS) entry which is preliminary data.</text>
</comment>
<proteinExistence type="predicted"/>
<accession>A0A4Q2E041</accession>
<dbReference type="AlphaFoldDB" id="A0A4Q2E041"/>
<protein>
    <recommendedName>
        <fullName evidence="4">Short-chain dehydrogenase/reductase</fullName>
    </recommendedName>
</protein>
<dbReference type="EMBL" id="SDEE01000010">
    <property type="protein sequence ID" value="RXW25014.1"/>
    <property type="molecule type" value="Genomic_DNA"/>
</dbReference>
<dbReference type="PRINTS" id="PR00081">
    <property type="entry name" value="GDHRDH"/>
</dbReference>
<dbReference type="OrthoDB" id="542013at2759"/>
<evidence type="ECO:0000313" key="2">
    <source>
        <dbReference type="EMBL" id="RXW25014.1"/>
    </source>
</evidence>
<name>A0A4Q2E041_9AGAR</name>
<dbReference type="Proteomes" id="UP000290288">
    <property type="component" value="Unassembled WGS sequence"/>
</dbReference>
<keyword evidence="1" id="KW-0560">Oxidoreductase</keyword>
<dbReference type="PANTHER" id="PTHR43157">
    <property type="entry name" value="PHOSPHATIDYLINOSITOL-GLYCAN BIOSYNTHESIS CLASS F PROTEIN-RELATED"/>
    <property type="match status" value="1"/>
</dbReference>
<dbReference type="GO" id="GO:0016491">
    <property type="term" value="F:oxidoreductase activity"/>
    <property type="evidence" value="ECO:0007669"/>
    <property type="project" value="UniProtKB-KW"/>
</dbReference>
<gene>
    <name evidence="2" type="ORF">EST38_g788</name>
</gene>
<reference evidence="2 3" key="1">
    <citation type="submission" date="2019-01" db="EMBL/GenBank/DDBJ databases">
        <title>Draft genome sequence of Psathyrella aberdarensis IHI B618.</title>
        <authorList>
            <person name="Buettner E."/>
            <person name="Kellner H."/>
        </authorList>
    </citation>
    <scope>NUCLEOTIDE SEQUENCE [LARGE SCALE GENOMIC DNA]</scope>
    <source>
        <strain evidence="2 3">IHI B618</strain>
    </source>
</reference>